<sequence>MNSIKRVILFGATSAIAEQTARQLVAQGASLYCIGRNPDKLTALIDDLKIRAGDTQCIDGSVADLTDTQQHDRLIDLAEHRLGGIDGVLIAHGTLPDQRACQADFSLTRQEIETNALSVISLLTLLANRLEQQQYGVIAVISSVAGDRGRQSNYVYGAAKGMVSIFLQGLRNRLAKANVNVVTIKPGFVDTPMTAELKKGGPLWAKPEKIAQGIITAMQNGKSEVYLPWFWWGIMLVIKYIPETIFKRMSL</sequence>
<dbReference type="Pfam" id="PF00106">
    <property type="entry name" value="adh_short"/>
    <property type="match status" value="1"/>
</dbReference>
<accession>A0ABX1I7H4</accession>
<keyword evidence="2" id="KW-0560">Oxidoreductase</keyword>
<reference evidence="3 4" key="1">
    <citation type="submission" date="2020-04" db="EMBL/GenBank/DDBJ databases">
        <title>Draft Whole-Genome sequence of Marichromatium bheemlicum DSM 18632, type strain.</title>
        <authorList>
            <person name="Kyndt J.A."/>
            <person name="Meyer T.E."/>
        </authorList>
    </citation>
    <scope>NUCLEOTIDE SEQUENCE [LARGE SCALE GENOMIC DNA]</scope>
    <source>
        <strain evidence="3 4">DSM 18632</strain>
    </source>
</reference>
<dbReference type="SUPFAM" id="SSF51735">
    <property type="entry name" value="NAD(P)-binding Rossmann-fold domains"/>
    <property type="match status" value="1"/>
</dbReference>
<dbReference type="EMBL" id="JAAXKX010000006">
    <property type="protein sequence ID" value="NKN32884.1"/>
    <property type="molecule type" value="Genomic_DNA"/>
</dbReference>
<name>A0ABX1I7H4_9GAMM</name>
<dbReference type="PANTHER" id="PTHR44196:SF1">
    <property type="entry name" value="DEHYDROGENASE_REDUCTASE SDR FAMILY MEMBER 7B"/>
    <property type="match status" value="1"/>
</dbReference>
<evidence type="ECO:0000313" key="4">
    <source>
        <dbReference type="Proteomes" id="UP000740754"/>
    </source>
</evidence>
<dbReference type="PRINTS" id="PR00081">
    <property type="entry name" value="GDHRDH"/>
</dbReference>
<dbReference type="Proteomes" id="UP000740754">
    <property type="component" value="Unassembled WGS sequence"/>
</dbReference>
<proteinExistence type="inferred from homology"/>
<evidence type="ECO:0000256" key="2">
    <source>
        <dbReference type="ARBA" id="ARBA00023002"/>
    </source>
</evidence>
<dbReference type="InterPro" id="IPR002347">
    <property type="entry name" value="SDR_fam"/>
</dbReference>
<dbReference type="NCBIfam" id="NF005489">
    <property type="entry name" value="PRK07102.1"/>
    <property type="match status" value="1"/>
</dbReference>
<evidence type="ECO:0000313" key="3">
    <source>
        <dbReference type="EMBL" id="NKN32884.1"/>
    </source>
</evidence>
<gene>
    <name evidence="3" type="ORF">HF203_06585</name>
</gene>
<dbReference type="Gene3D" id="3.40.50.720">
    <property type="entry name" value="NAD(P)-binding Rossmann-like Domain"/>
    <property type="match status" value="1"/>
</dbReference>
<evidence type="ECO:0000256" key="1">
    <source>
        <dbReference type="ARBA" id="ARBA00006484"/>
    </source>
</evidence>
<protein>
    <submittedName>
        <fullName evidence="3">SDR family oxidoreductase</fullName>
    </submittedName>
</protein>
<comment type="caution">
    <text evidence="3">The sequence shown here is derived from an EMBL/GenBank/DDBJ whole genome shotgun (WGS) entry which is preliminary data.</text>
</comment>
<dbReference type="RefSeq" id="WP_168667855.1">
    <property type="nucleotide sequence ID" value="NZ_JAAXKX010000006.1"/>
</dbReference>
<comment type="similarity">
    <text evidence="1">Belongs to the short-chain dehydrogenases/reductases (SDR) family.</text>
</comment>
<organism evidence="3 4">
    <name type="scientific">Marichromatium bheemlicum</name>
    <dbReference type="NCBI Taxonomy" id="365339"/>
    <lineage>
        <taxon>Bacteria</taxon>
        <taxon>Pseudomonadati</taxon>
        <taxon>Pseudomonadota</taxon>
        <taxon>Gammaproteobacteria</taxon>
        <taxon>Chromatiales</taxon>
        <taxon>Chromatiaceae</taxon>
        <taxon>Marichromatium</taxon>
    </lineage>
</organism>
<dbReference type="InterPro" id="IPR036291">
    <property type="entry name" value="NAD(P)-bd_dom_sf"/>
</dbReference>
<keyword evidence="4" id="KW-1185">Reference proteome</keyword>
<dbReference type="PANTHER" id="PTHR44196">
    <property type="entry name" value="DEHYDROGENASE/REDUCTASE SDR FAMILY MEMBER 7B"/>
    <property type="match status" value="1"/>
</dbReference>